<dbReference type="EMBL" id="SRIB01000007">
    <property type="protein sequence ID" value="TFZ40008.1"/>
    <property type="molecule type" value="Genomic_DNA"/>
</dbReference>
<gene>
    <name evidence="6" type="primary">rnfG</name>
    <name evidence="8" type="ORF">E4100_05755</name>
</gene>
<keyword evidence="6" id="KW-0472">Membrane</keyword>
<evidence type="ECO:0000313" key="9">
    <source>
        <dbReference type="Proteomes" id="UP000298381"/>
    </source>
</evidence>
<keyword evidence="5 6" id="KW-0249">Electron transport</keyword>
<keyword evidence="6" id="KW-1278">Translocase</keyword>
<comment type="function">
    <text evidence="6">Part of a membrane-bound complex that couples electron transfer with translocation of ions across the membrane.</text>
</comment>
<name>A0A4Z0D3N9_9FIRM</name>
<keyword evidence="2 6" id="KW-0597">Phosphoprotein</keyword>
<evidence type="ECO:0000256" key="2">
    <source>
        <dbReference type="ARBA" id="ARBA00022553"/>
    </source>
</evidence>
<accession>A0A4Z0D3N9</accession>
<keyword evidence="3 6" id="KW-0285">Flavoprotein</keyword>
<keyword evidence="6" id="KW-1003">Cell membrane</keyword>
<dbReference type="Pfam" id="PF04205">
    <property type="entry name" value="FMN_bind"/>
    <property type="match status" value="1"/>
</dbReference>
<dbReference type="HAMAP" id="MF_00479">
    <property type="entry name" value="RsxG_RnfG"/>
    <property type="match status" value="1"/>
</dbReference>
<comment type="subunit">
    <text evidence="6">The complex is composed of six subunits: RnfA, RnfB, RnfC, RnfD, RnfE and RnfG.</text>
</comment>
<evidence type="ECO:0000256" key="3">
    <source>
        <dbReference type="ARBA" id="ARBA00022630"/>
    </source>
</evidence>
<dbReference type="RefSeq" id="WP_135271080.1">
    <property type="nucleotide sequence ID" value="NZ_SRIB01000007.1"/>
</dbReference>
<protein>
    <recommendedName>
        <fullName evidence="6">Ion-translocating oxidoreductase complex subunit G</fullName>
        <ecNumber evidence="6">7.-.-.-</ecNumber>
    </recommendedName>
    <alternativeName>
        <fullName evidence="6">Rnf electron transport complex subunit G</fullName>
    </alternativeName>
</protein>
<dbReference type="OrthoDB" id="9794010at2"/>
<dbReference type="SMART" id="SM00900">
    <property type="entry name" value="FMN_bind"/>
    <property type="match status" value="1"/>
</dbReference>
<reference evidence="8 9" key="1">
    <citation type="submission" date="2019-03" db="EMBL/GenBank/DDBJ databases">
        <title>Draft genome sequence data and analysis of a Fermenting Bacterium, Soehngenia longevitae strain 1933PT, isolated from petroleum reservoir in Azerbaijan.</title>
        <authorList>
            <person name="Grouzdev D.S."/>
            <person name="Bidzhieva S.K."/>
            <person name="Sokolova D.S."/>
            <person name="Tourova T.P."/>
            <person name="Poltaraus A.B."/>
            <person name="Nazina T.N."/>
        </authorList>
    </citation>
    <scope>NUCLEOTIDE SEQUENCE [LARGE SCALE GENOMIC DNA]</scope>
    <source>
        <strain evidence="8 9">1933P</strain>
    </source>
</reference>
<dbReference type="GO" id="GO:0009055">
    <property type="term" value="F:electron transfer activity"/>
    <property type="evidence" value="ECO:0007669"/>
    <property type="project" value="InterPro"/>
</dbReference>
<keyword evidence="4 6" id="KW-0288">FMN</keyword>
<proteinExistence type="inferred from homology"/>
<dbReference type="PIRSF" id="PIRSF006091">
    <property type="entry name" value="E_trnsport_RnfG"/>
    <property type="match status" value="1"/>
</dbReference>
<dbReference type="NCBIfam" id="TIGR01947">
    <property type="entry name" value="rnfG"/>
    <property type="match status" value="1"/>
</dbReference>
<dbReference type="GO" id="GO:0022900">
    <property type="term" value="P:electron transport chain"/>
    <property type="evidence" value="ECO:0007669"/>
    <property type="project" value="UniProtKB-UniRule"/>
</dbReference>
<dbReference type="EC" id="7.-.-.-" evidence="6"/>
<dbReference type="GO" id="GO:0010181">
    <property type="term" value="F:FMN binding"/>
    <property type="evidence" value="ECO:0007669"/>
    <property type="project" value="InterPro"/>
</dbReference>
<dbReference type="AlphaFoldDB" id="A0A4Z0D3N9"/>
<evidence type="ECO:0000256" key="1">
    <source>
        <dbReference type="ARBA" id="ARBA00022448"/>
    </source>
</evidence>
<comment type="cofactor">
    <cofactor evidence="6">
        <name>FMN</name>
        <dbReference type="ChEBI" id="CHEBI:58210"/>
    </cofactor>
</comment>
<feature type="modified residue" description="FMN phosphoryl threonine" evidence="6">
    <location>
        <position position="169"/>
    </location>
</feature>
<organism evidence="8 9">
    <name type="scientific">Soehngenia longivitae</name>
    <dbReference type="NCBI Taxonomy" id="2562294"/>
    <lineage>
        <taxon>Bacteria</taxon>
        <taxon>Bacillati</taxon>
        <taxon>Bacillota</taxon>
        <taxon>Tissierellia</taxon>
        <taxon>Tissierellales</taxon>
        <taxon>Tissierellaceae</taxon>
        <taxon>Soehngenia</taxon>
    </lineage>
</organism>
<dbReference type="PANTHER" id="PTHR36118:SF1">
    <property type="entry name" value="ION-TRANSLOCATING OXIDOREDUCTASE COMPLEX SUBUNIT G"/>
    <property type="match status" value="1"/>
</dbReference>
<sequence length="192" mass="20174">MKETIKLGLILFLVAAISAGVLAFANEVTAPIIAEIERQGSFGAIAEMFPEADDFQPLEEDVLNEIIANNNFVQEVTKALKGEEVIGYGLKVKSVGYGGDIISLIGINTEGRIVGFNVLQMSETAGLGSRIVDDPTFAESFIGKSATEKLVPVEAPSADNEFLALSGATVSTTAVQAAVNGAVDAYVNYLSK</sequence>
<dbReference type="InterPro" id="IPR007329">
    <property type="entry name" value="FMN-bd"/>
</dbReference>
<comment type="similarity">
    <text evidence="6">Belongs to the RnfG family.</text>
</comment>
<evidence type="ECO:0000313" key="8">
    <source>
        <dbReference type="EMBL" id="TFZ40008.1"/>
    </source>
</evidence>
<dbReference type="GO" id="GO:0005886">
    <property type="term" value="C:plasma membrane"/>
    <property type="evidence" value="ECO:0007669"/>
    <property type="project" value="UniProtKB-SubCell"/>
</dbReference>
<evidence type="ECO:0000256" key="6">
    <source>
        <dbReference type="HAMAP-Rule" id="MF_00479"/>
    </source>
</evidence>
<dbReference type="InterPro" id="IPR010209">
    <property type="entry name" value="Ion_transpt_RnfG/RsxG"/>
</dbReference>
<keyword evidence="9" id="KW-1185">Reference proteome</keyword>
<comment type="subcellular location">
    <subcellularLocation>
        <location evidence="6">Cell membrane</location>
        <topology evidence="6">Single-pass membrane protein</topology>
    </subcellularLocation>
</comment>
<dbReference type="PANTHER" id="PTHR36118">
    <property type="entry name" value="ION-TRANSLOCATING OXIDOREDUCTASE COMPLEX SUBUNIT G"/>
    <property type="match status" value="1"/>
</dbReference>
<comment type="caution">
    <text evidence="8">The sequence shown here is derived from an EMBL/GenBank/DDBJ whole genome shotgun (WGS) entry which is preliminary data.</text>
</comment>
<evidence type="ECO:0000259" key="7">
    <source>
        <dbReference type="SMART" id="SM00900"/>
    </source>
</evidence>
<evidence type="ECO:0000256" key="5">
    <source>
        <dbReference type="ARBA" id="ARBA00022982"/>
    </source>
</evidence>
<feature type="domain" description="FMN-binding" evidence="7">
    <location>
        <begin position="96"/>
        <end position="186"/>
    </location>
</feature>
<keyword evidence="6" id="KW-1133">Transmembrane helix</keyword>
<evidence type="ECO:0000256" key="4">
    <source>
        <dbReference type="ARBA" id="ARBA00022643"/>
    </source>
</evidence>
<keyword evidence="1 6" id="KW-0813">Transport</keyword>
<keyword evidence="6" id="KW-0812">Transmembrane</keyword>
<dbReference type="Proteomes" id="UP000298381">
    <property type="component" value="Unassembled WGS sequence"/>
</dbReference>